<proteinExistence type="predicted"/>
<comment type="caution">
    <text evidence="1">The sequence shown here is derived from an EMBL/GenBank/DDBJ whole genome shotgun (WGS) entry which is preliminary data.</text>
</comment>
<dbReference type="Proteomes" id="UP000094065">
    <property type="component" value="Unassembled WGS sequence"/>
</dbReference>
<dbReference type="AlphaFoldDB" id="A0A1E3HFZ7"/>
<dbReference type="Pfam" id="PF13430">
    <property type="entry name" value="DUF4112"/>
    <property type="match status" value="1"/>
</dbReference>
<name>A0A1E3HFZ7_9TREE</name>
<dbReference type="GeneID" id="30158321"/>
<organism evidence="1 2">
    <name type="scientific">Cryptococcus amylolentus CBS 6039</name>
    <dbReference type="NCBI Taxonomy" id="1295533"/>
    <lineage>
        <taxon>Eukaryota</taxon>
        <taxon>Fungi</taxon>
        <taxon>Dikarya</taxon>
        <taxon>Basidiomycota</taxon>
        <taxon>Agaricomycotina</taxon>
        <taxon>Tremellomycetes</taxon>
        <taxon>Tremellales</taxon>
        <taxon>Cryptococcaceae</taxon>
        <taxon>Cryptococcus</taxon>
    </lineage>
</organism>
<gene>
    <name evidence="1" type="ORF">L202_07012</name>
</gene>
<evidence type="ECO:0000313" key="1">
    <source>
        <dbReference type="EMBL" id="ODN74676.1"/>
    </source>
</evidence>
<dbReference type="RefSeq" id="XP_018990457.1">
    <property type="nucleotide sequence ID" value="XM_019141650.1"/>
</dbReference>
<accession>A0A1E3HFZ7</accession>
<keyword evidence="2" id="KW-1185">Reference proteome</keyword>
<sequence>MAPTSFIFRIVDKFVDGEVTTIRCGRRKYTIPSCYKDIYWPQYKKKTHGKHETYREVEHLVTQARLAAKHGDIRPFYRIYCLFAELGEHYGKGNTGESMCGSTHDPKHLAYESNVGTSKNIVVADKQAMRYLKAYAWFMEGILPSPLGKFRLGAASVTEVFPFLGPVVVFLTSMTVYCRTISNVSAPFWLCKEMLFPLMWSIFFSFFFPEVGDLAASSISPSRRAARKLKYLLKLRGLLVKDQKYDDGLYISTRLSDVFPELPGDGEEEHEWAYPEKLREELYGGKDFLHLVGRKNGDDKV</sequence>
<reference evidence="1 2" key="1">
    <citation type="submission" date="2016-06" db="EMBL/GenBank/DDBJ databases">
        <title>Evolution of pathogenesis and genome organization in the Tremellales.</title>
        <authorList>
            <person name="Cuomo C."/>
            <person name="Litvintseva A."/>
            <person name="Heitman J."/>
            <person name="Chen Y."/>
            <person name="Sun S."/>
            <person name="Springer D."/>
            <person name="Dromer F."/>
            <person name="Young S."/>
            <person name="Zeng Q."/>
            <person name="Chapman S."/>
            <person name="Gujja S."/>
            <person name="Saif S."/>
            <person name="Birren B."/>
        </authorList>
    </citation>
    <scope>NUCLEOTIDE SEQUENCE [LARGE SCALE GENOMIC DNA]</scope>
    <source>
        <strain evidence="1 2">CBS 6039</strain>
    </source>
</reference>
<dbReference type="OrthoDB" id="2570399at2759"/>
<dbReference type="EMBL" id="AWGJ01000011">
    <property type="protein sequence ID" value="ODN74676.1"/>
    <property type="molecule type" value="Genomic_DNA"/>
</dbReference>
<dbReference type="InterPro" id="IPR025187">
    <property type="entry name" value="DUF4112"/>
</dbReference>
<evidence type="ECO:0000313" key="2">
    <source>
        <dbReference type="Proteomes" id="UP000094065"/>
    </source>
</evidence>
<protein>
    <submittedName>
        <fullName evidence="1">Uncharacterized protein</fullName>
    </submittedName>
</protein>